<evidence type="ECO:0000256" key="3">
    <source>
        <dbReference type="ARBA" id="ARBA00023002"/>
    </source>
</evidence>
<evidence type="ECO:0000313" key="5">
    <source>
        <dbReference type="EMBL" id="MTK20261.1"/>
    </source>
</evidence>
<dbReference type="Gene3D" id="3.40.109.10">
    <property type="entry name" value="NADH Oxidase"/>
    <property type="match status" value="1"/>
</dbReference>
<evidence type="ECO:0000256" key="1">
    <source>
        <dbReference type="ARBA" id="ARBA00022630"/>
    </source>
</evidence>
<dbReference type="Proteomes" id="UP000487649">
    <property type="component" value="Unassembled WGS sequence"/>
</dbReference>
<keyword evidence="3" id="KW-0560">Oxidoreductase</keyword>
<sequence>MNQERYLKAIDERCSRRTYITKDIEVEKVNSLQRCIKNLNEMSGLNLQLQLNGPKLFKGFSSSYGMLKGVGAYFALVGSKDDKDLLEKVGYFGEILALEATALGLGTCWIGGTYDRKLCAKLIDLKENEELVAIITVGYTPVDKTFKEKMISKLSHRKTKTVEEMYHSNEEVPNEFINGMKAVQKAPSALNKQPVKFHFTNGVVTTSTLNSTGYEKIDLGIAKLHFEIGTGLQKKFEIENGQSVYKF</sequence>
<dbReference type="SUPFAM" id="SSF55469">
    <property type="entry name" value="FMN-dependent nitroreductase-like"/>
    <property type="match status" value="1"/>
</dbReference>
<organism evidence="5 6">
    <name type="scientific">Turicibacter sanguinis</name>
    <dbReference type="NCBI Taxonomy" id="154288"/>
    <lineage>
        <taxon>Bacteria</taxon>
        <taxon>Bacillati</taxon>
        <taxon>Bacillota</taxon>
        <taxon>Erysipelotrichia</taxon>
        <taxon>Erysipelotrichales</taxon>
        <taxon>Turicibacteraceae</taxon>
        <taxon>Turicibacter</taxon>
    </lineage>
</organism>
<protein>
    <recommendedName>
        <fullName evidence="4">Putative nitroreductase TM1586 domain-containing protein</fullName>
    </recommendedName>
</protein>
<dbReference type="GO" id="GO:0016491">
    <property type="term" value="F:oxidoreductase activity"/>
    <property type="evidence" value="ECO:0007669"/>
    <property type="project" value="UniProtKB-KW"/>
</dbReference>
<gene>
    <name evidence="5" type="ORF">GMA92_02255</name>
</gene>
<feature type="domain" description="Putative nitroreductase TM1586" evidence="4">
    <location>
        <begin position="7"/>
        <end position="229"/>
    </location>
</feature>
<dbReference type="RefSeq" id="WP_006784547.1">
    <property type="nucleotide sequence ID" value="NZ_CABJBH010000002.1"/>
</dbReference>
<keyword evidence="1" id="KW-0285">Flavoprotein</keyword>
<evidence type="ECO:0000313" key="6">
    <source>
        <dbReference type="Proteomes" id="UP000487649"/>
    </source>
</evidence>
<dbReference type="Gene3D" id="3.40.109.30">
    <property type="entry name" value="putative nitroreductase (tm1586), domain 2"/>
    <property type="match status" value="1"/>
</dbReference>
<dbReference type="InterPro" id="IPR029478">
    <property type="entry name" value="TM1586_NiRdase"/>
</dbReference>
<dbReference type="EMBL" id="WMQE01000003">
    <property type="protein sequence ID" value="MTK20261.1"/>
    <property type="molecule type" value="Genomic_DNA"/>
</dbReference>
<evidence type="ECO:0000259" key="4">
    <source>
        <dbReference type="Pfam" id="PF14512"/>
    </source>
</evidence>
<dbReference type="OrthoDB" id="9814075at2"/>
<dbReference type="InterPro" id="IPR050627">
    <property type="entry name" value="Nitroreductase/BluB"/>
</dbReference>
<comment type="caution">
    <text evidence="5">The sequence shown here is derived from an EMBL/GenBank/DDBJ whole genome shotgun (WGS) entry which is preliminary data.</text>
</comment>
<dbReference type="InterPro" id="IPR000415">
    <property type="entry name" value="Nitroreductase-like"/>
</dbReference>
<evidence type="ECO:0000256" key="2">
    <source>
        <dbReference type="ARBA" id="ARBA00022643"/>
    </source>
</evidence>
<dbReference type="PANTHER" id="PTHR23026">
    <property type="entry name" value="NADPH NITROREDUCTASE"/>
    <property type="match status" value="1"/>
</dbReference>
<keyword evidence="2" id="KW-0288">FMN</keyword>
<accession>A0A173TC62</accession>
<reference evidence="5 6" key="1">
    <citation type="journal article" date="2019" name="Nat. Med.">
        <title>A library of human gut bacterial isolates paired with longitudinal multiomics data enables mechanistic microbiome research.</title>
        <authorList>
            <person name="Poyet M."/>
            <person name="Groussin M."/>
            <person name="Gibbons S.M."/>
            <person name="Avila-Pacheco J."/>
            <person name="Jiang X."/>
            <person name="Kearney S.M."/>
            <person name="Perrotta A.R."/>
            <person name="Berdy B."/>
            <person name="Zhao S."/>
            <person name="Lieberman T.D."/>
            <person name="Swanson P.K."/>
            <person name="Smith M."/>
            <person name="Roesemann S."/>
            <person name="Alexander J.E."/>
            <person name="Rich S.A."/>
            <person name="Livny J."/>
            <person name="Vlamakis H."/>
            <person name="Clish C."/>
            <person name="Bullock K."/>
            <person name="Deik A."/>
            <person name="Scott J."/>
            <person name="Pierce K.A."/>
            <person name="Xavier R.J."/>
            <person name="Alm E.J."/>
        </authorList>
    </citation>
    <scope>NUCLEOTIDE SEQUENCE [LARGE SCALE GENOMIC DNA]</scope>
    <source>
        <strain evidence="5 6">BIOML-A198</strain>
    </source>
</reference>
<proteinExistence type="predicted"/>
<dbReference type="Pfam" id="PF14512">
    <property type="entry name" value="TM1586_NiRdase"/>
    <property type="match status" value="1"/>
</dbReference>
<name>A0A173TC62_9FIRM</name>
<dbReference type="PANTHER" id="PTHR23026:SF90">
    <property type="entry name" value="IODOTYROSINE DEIODINASE 1"/>
    <property type="match status" value="1"/>
</dbReference>
<dbReference type="AlphaFoldDB" id="A0A173TC62"/>